<dbReference type="EC" id="3.6.1.22" evidence="4"/>
<dbReference type="PANTHER" id="PTHR42904">
    <property type="entry name" value="NUDIX HYDROLASE, NUDC SUBFAMILY"/>
    <property type="match status" value="1"/>
</dbReference>
<evidence type="ECO:0000313" key="12">
    <source>
        <dbReference type="Proteomes" id="UP000190831"/>
    </source>
</evidence>
<dbReference type="Pfam" id="PF09296">
    <property type="entry name" value="NUDIX-like"/>
    <property type="match status" value="1"/>
</dbReference>
<keyword evidence="12" id="KW-1185">Reference proteome</keyword>
<accession>A0A1G4M9S4</accession>
<dbReference type="InterPro" id="IPR000086">
    <property type="entry name" value="NUDIX_hydrolase_dom"/>
</dbReference>
<dbReference type="GO" id="GO:0005829">
    <property type="term" value="C:cytosol"/>
    <property type="evidence" value="ECO:0007669"/>
    <property type="project" value="TreeGrafter"/>
</dbReference>
<evidence type="ECO:0000256" key="1">
    <source>
        <dbReference type="ARBA" id="ARBA00001946"/>
    </source>
</evidence>
<keyword evidence="5" id="KW-0479">Metal-binding</keyword>
<evidence type="ECO:0000256" key="3">
    <source>
        <dbReference type="ARBA" id="ARBA00009595"/>
    </source>
</evidence>
<dbReference type="GO" id="GO:0046872">
    <property type="term" value="F:metal ion binding"/>
    <property type="evidence" value="ECO:0007669"/>
    <property type="project" value="UniProtKB-KW"/>
</dbReference>
<dbReference type="Gene3D" id="3.90.79.20">
    <property type="match status" value="1"/>
</dbReference>
<dbReference type="GO" id="GO:0006742">
    <property type="term" value="P:NADP+ catabolic process"/>
    <property type="evidence" value="ECO:0007669"/>
    <property type="project" value="TreeGrafter"/>
</dbReference>
<comment type="similarity">
    <text evidence="3">Belongs to the Nudix hydrolase family. NudC subfamily.</text>
</comment>
<dbReference type="EMBL" id="LT598485">
    <property type="protein sequence ID" value="SCW00455.1"/>
    <property type="molecule type" value="Genomic_DNA"/>
</dbReference>
<dbReference type="Pfam" id="PF00293">
    <property type="entry name" value="NUDIX"/>
    <property type="match status" value="1"/>
</dbReference>
<dbReference type="SUPFAM" id="SSF55811">
    <property type="entry name" value="Nudix"/>
    <property type="match status" value="1"/>
</dbReference>
<evidence type="ECO:0000313" key="11">
    <source>
        <dbReference type="EMBL" id="SCW00455.1"/>
    </source>
</evidence>
<evidence type="ECO:0000256" key="6">
    <source>
        <dbReference type="ARBA" id="ARBA00022801"/>
    </source>
</evidence>
<dbReference type="STRING" id="4955.A0A1G4M9S4"/>
<dbReference type="AlphaFoldDB" id="A0A1G4M9S4"/>
<evidence type="ECO:0000256" key="7">
    <source>
        <dbReference type="ARBA" id="ARBA00022842"/>
    </source>
</evidence>
<dbReference type="PROSITE" id="PS00893">
    <property type="entry name" value="NUDIX_BOX"/>
    <property type="match status" value="1"/>
</dbReference>
<dbReference type="CDD" id="cd03429">
    <property type="entry name" value="NUDIX_NADH_pyrophosphatase_Nudt13"/>
    <property type="match status" value="1"/>
</dbReference>
<organism evidence="11 12">
    <name type="scientific">Lachancea fermentati</name>
    <name type="common">Zygosaccharomyces fermentati</name>
    <dbReference type="NCBI Taxonomy" id="4955"/>
    <lineage>
        <taxon>Eukaryota</taxon>
        <taxon>Fungi</taxon>
        <taxon>Dikarya</taxon>
        <taxon>Ascomycota</taxon>
        <taxon>Saccharomycotina</taxon>
        <taxon>Saccharomycetes</taxon>
        <taxon>Saccharomycetales</taxon>
        <taxon>Saccharomycetaceae</taxon>
        <taxon>Lachancea</taxon>
    </lineage>
</organism>
<name>A0A1G4M9S4_LACFM</name>
<dbReference type="OMA" id="YSHAKMY"/>
<dbReference type="InterPro" id="IPR015375">
    <property type="entry name" value="NADH_PPase-like_N"/>
</dbReference>
<evidence type="ECO:0000256" key="9">
    <source>
        <dbReference type="ARBA" id="ARBA00023679"/>
    </source>
</evidence>
<evidence type="ECO:0000256" key="4">
    <source>
        <dbReference type="ARBA" id="ARBA00012381"/>
    </source>
</evidence>
<dbReference type="Proteomes" id="UP000190831">
    <property type="component" value="Chromosome C"/>
</dbReference>
<comment type="cofactor">
    <cofactor evidence="1">
        <name>Mg(2+)</name>
        <dbReference type="ChEBI" id="CHEBI:18420"/>
    </cofactor>
</comment>
<protein>
    <recommendedName>
        <fullName evidence="4">NAD(+) diphosphatase</fullName>
        <ecNumber evidence="4">3.6.1.22</ecNumber>
    </recommendedName>
</protein>
<dbReference type="GO" id="GO:0005777">
    <property type="term" value="C:peroxisome"/>
    <property type="evidence" value="ECO:0007669"/>
    <property type="project" value="TreeGrafter"/>
</dbReference>
<dbReference type="GO" id="GO:0035529">
    <property type="term" value="F:NADH pyrophosphatase activity"/>
    <property type="evidence" value="ECO:0007669"/>
    <property type="project" value="TreeGrafter"/>
</dbReference>
<keyword evidence="7" id="KW-0460">Magnesium</keyword>
<feature type="domain" description="Nudix hydrolase" evidence="10">
    <location>
        <begin position="191"/>
        <end position="322"/>
    </location>
</feature>
<dbReference type="OrthoDB" id="10249612at2759"/>
<evidence type="ECO:0000259" key="10">
    <source>
        <dbReference type="PROSITE" id="PS51462"/>
    </source>
</evidence>
<reference evidence="11 12" key="1">
    <citation type="submission" date="2016-03" db="EMBL/GenBank/DDBJ databases">
        <authorList>
            <person name="Devillers H."/>
        </authorList>
    </citation>
    <scope>NUCLEOTIDE SEQUENCE [LARGE SCALE GENOMIC DNA]</scope>
    <source>
        <strain evidence="11">CBS 6772</strain>
    </source>
</reference>
<dbReference type="InterPro" id="IPR049734">
    <property type="entry name" value="NudC-like_C"/>
</dbReference>
<keyword evidence="8" id="KW-0520">NAD</keyword>
<dbReference type="GO" id="GO:0019677">
    <property type="term" value="P:NAD+ catabolic process"/>
    <property type="evidence" value="ECO:0007669"/>
    <property type="project" value="TreeGrafter"/>
</dbReference>
<dbReference type="InterPro" id="IPR015797">
    <property type="entry name" value="NUDIX_hydrolase-like_dom_sf"/>
</dbReference>
<comment type="cofactor">
    <cofactor evidence="2">
        <name>Zn(2+)</name>
        <dbReference type="ChEBI" id="CHEBI:29105"/>
    </cofactor>
</comment>
<dbReference type="InterPro" id="IPR020084">
    <property type="entry name" value="NUDIX_hydrolase_CS"/>
</dbReference>
<evidence type="ECO:0000256" key="5">
    <source>
        <dbReference type="ARBA" id="ARBA00022723"/>
    </source>
</evidence>
<gene>
    <name evidence="11" type="ORF">LAFE_0C04566G</name>
</gene>
<dbReference type="PROSITE" id="PS51462">
    <property type="entry name" value="NUDIX"/>
    <property type="match status" value="1"/>
</dbReference>
<evidence type="ECO:0000256" key="2">
    <source>
        <dbReference type="ARBA" id="ARBA00001947"/>
    </source>
</evidence>
<sequence length="351" mass="39637">MSNSGALQYSQEVINRVSFLRKDTQFIEEALSHQEARFIPFDSYYPFIDENGRILRMYRGELEETIRESIASENLVFLGLLLGANSSFSYRSKYKGTPMFALDVTSKPSALTCISKQAAYKKAESFRDFNRLSVEESSIVSHARMYLQWLHTHRFCSICGSRNNVVFAGSQLQCSNTECVSNKSVSNVCFPRTDAVAISAVTNRDFSKVLVCKSGAPRNKERKLFSCVSGFVEPSETIEVAVAREVWEETGLHVKHVEVLMSQPWPFPNNLMIGCVAIADENEPTDLTHDCELDEVRWVPSSTLKRLLNTPESISGFIQDEQTGLNLPNKKTIAHMLMETVVNRYDNHSSE</sequence>
<dbReference type="PANTHER" id="PTHR42904:SF6">
    <property type="entry name" value="NAD-CAPPED RNA HYDROLASE NUDT12"/>
    <property type="match status" value="1"/>
</dbReference>
<keyword evidence="6" id="KW-0378">Hydrolase</keyword>
<evidence type="ECO:0000256" key="8">
    <source>
        <dbReference type="ARBA" id="ARBA00023027"/>
    </source>
</evidence>
<dbReference type="InterPro" id="IPR050241">
    <property type="entry name" value="NAD-cap_RNA_hydrolase_NudC"/>
</dbReference>
<proteinExistence type="inferred from homology"/>
<comment type="catalytic activity">
    <reaction evidence="9">
        <text>a 5'-end NAD(+)-phospho-ribonucleoside in mRNA + H2O = a 5'-end phospho-adenosine-phospho-ribonucleoside in mRNA + beta-nicotinamide D-ribonucleotide + 2 H(+)</text>
        <dbReference type="Rhea" id="RHEA:60876"/>
        <dbReference type="Rhea" id="RHEA-COMP:15698"/>
        <dbReference type="Rhea" id="RHEA-COMP:15719"/>
        <dbReference type="ChEBI" id="CHEBI:14649"/>
        <dbReference type="ChEBI" id="CHEBI:15377"/>
        <dbReference type="ChEBI" id="CHEBI:15378"/>
        <dbReference type="ChEBI" id="CHEBI:144029"/>
        <dbReference type="ChEBI" id="CHEBI:144051"/>
    </reaction>
    <physiologicalReaction direction="left-to-right" evidence="9">
        <dbReference type="Rhea" id="RHEA:60877"/>
    </physiologicalReaction>
</comment>
<dbReference type="Gene3D" id="3.90.79.10">
    <property type="entry name" value="Nucleoside Triphosphate Pyrophosphohydrolase"/>
    <property type="match status" value="1"/>
</dbReference>